<organism evidence="11 12">
    <name type="scientific">Pinctada imbricata</name>
    <name type="common">Atlantic pearl-oyster</name>
    <name type="synonym">Pinctada martensii</name>
    <dbReference type="NCBI Taxonomy" id="66713"/>
    <lineage>
        <taxon>Eukaryota</taxon>
        <taxon>Metazoa</taxon>
        <taxon>Spiralia</taxon>
        <taxon>Lophotrochozoa</taxon>
        <taxon>Mollusca</taxon>
        <taxon>Bivalvia</taxon>
        <taxon>Autobranchia</taxon>
        <taxon>Pteriomorphia</taxon>
        <taxon>Pterioida</taxon>
        <taxon>Pterioidea</taxon>
        <taxon>Pteriidae</taxon>
        <taxon>Pinctada</taxon>
    </lineage>
</organism>
<sequence>MEPDNGKYSEFHPLSGILTHVLKYGQLKAPVSGQSRLLFLIIPGNPGIIEYYDRYMQVLYQSSEGTIPVWGISHAGHVSVPVRDITVEKAAYKACTLEGQIKHKVEFIKEHIPDDVKLILIGHSIGCYIIMRIMDHIDSHQVLRCFHLFPTIERMAESPKGQVATPLLKYLRWLGTLIVQMASYLSPHVQYRMLLWYFKGRNVPDCIYNASMTLFDPFCVSNVMYMANLEMQQVSSLDEDLLQKHLSKFSFYYGEDDHWCPKSYYFDIKKKFPHADIRLCNKGHDHAFVLESSDEMADITWKWIQPDIHKLTN</sequence>
<name>A0AA88XW81_PINIB</name>
<comment type="similarity">
    <text evidence="3">Belongs to the AB hydrolase superfamily. LDAH family.</text>
</comment>
<dbReference type="GO" id="GO:0004771">
    <property type="term" value="F:sterol ester esterase activity"/>
    <property type="evidence" value="ECO:0007669"/>
    <property type="project" value="UniProtKB-EC"/>
</dbReference>
<evidence type="ECO:0000256" key="7">
    <source>
        <dbReference type="ARBA" id="ARBA00022824"/>
    </source>
</evidence>
<evidence type="ECO:0000313" key="12">
    <source>
        <dbReference type="Proteomes" id="UP001186944"/>
    </source>
</evidence>
<dbReference type="Pfam" id="PF10230">
    <property type="entry name" value="LIDHydrolase"/>
    <property type="match status" value="1"/>
</dbReference>
<evidence type="ECO:0000256" key="5">
    <source>
        <dbReference type="ARBA" id="ARBA00022677"/>
    </source>
</evidence>
<evidence type="ECO:0000256" key="8">
    <source>
        <dbReference type="ARBA" id="ARBA00031924"/>
    </source>
</evidence>
<evidence type="ECO:0000256" key="2">
    <source>
        <dbReference type="ARBA" id="ARBA00004502"/>
    </source>
</evidence>
<dbReference type="GO" id="GO:0019915">
    <property type="term" value="P:lipid storage"/>
    <property type="evidence" value="ECO:0007669"/>
    <property type="project" value="InterPro"/>
</dbReference>
<comment type="catalytic activity">
    <reaction evidence="10">
        <text>a cholesterol ester + H2O = cholesterol + a fatty acid + H(+)</text>
        <dbReference type="Rhea" id="RHEA:36403"/>
        <dbReference type="ChEBI" id="CHEBI:15377"/>
        <dbReference type="ChEBI" id="CHEBI:15378"/>
        <dbReference type="ChEBI" id="CHEBI:16113"/>
        <dbReference type="ChEBI" id="CHEBI:17002"/>
        <dbReference type="ChEBI" id="CHEBI:28868"/>
        <dbReference type="EC" id="3.1.1.13"/>
    </reaction>
    <physiologicalReaction direction="left-to-right" evidence="10">
        <dbReference type="Rhea" id="RHEA:36404"/>
    </physiologicalReaction>
</comment>
<evidence type="ECO:0000256" key="4">
    <source>
        <dbReference type="ARBA" id="ARBA00019242"/>
    </source>
</evidence>
<proteinExistence type="inferred from homology"/>
<keyword evidence="7" id="KW-0256">Endoplasmic reticulum</keyword>
<evidence type="ECO:0000256" key="9">
    <source>
        <dbReference type="ARBA" id="ARBA00039150"/>
    </source>
</evidence>
<dbReference type="SUPFAM" id="SSF53474">
    <property type="entry name" value="alpha/beta-Hydrolases"/>
    <property type="match status" value="1"/>
</dbReference>
<dbReference type="PANTHER" id="PTHR13390:SF0">
    <property type="entry name" value="LIPID DROPLET-ASSOCIATED HYDROLASE"/>
    <property type="match status" value="1"/>
</dbReference>
<dbReference type="FunFam" id="3.40.50.1820:FF:000068">
    <property type="entry name" value="Lipid droplet associated hydrolase"/>
    <property type="match status" value="1"/>
</dbReference>
<evidence type="ECO:0000256" key="6">
    <source>
        <dbReference type="ARBA" id="ARBA00022801"/>
    </source>
</evidence>
<dbReference type="EC" id="3.1.1.13" evidence="9"/>
<dbReference type="Proteomes" id="UP001186944">
    <property type="component" value="Unassembled WGS sequence"/>
</dbReference>
<keyword evidence="6" id="KW-0378">Hydrolase</keyword>
<dbReference type="PANTHER" id="PTHR13390">
    <property type="entry name" value="LIPASE"/>
    <property type="match status" value="1"/>
</dbReference>
<evidence type="ECO:0000256" key="3">
    <source>
        <dbReference type="ARBA" id="ARBA00008300"/>
    </source>
</evidence>
<protein>
    <recommendedName>
        <fullName evidence="4">Lipid droplet-associated hydrolase</fullName>
        <ecNumber evidence="9">3.1.1.13</ecNumber>
    </recommendedName>
    <alternativeName>
        <fullName evidence="8">Lipid droplet-associated serine hydrolase</fullName>
    </alternativeName>
</protein>
<dbReference type="InterPro" id="IPR029058">
    <property type="entry name" value="AB_hydrolase_fold"/>
</dbReference>
<dbReference type="GO" id="GO:0005783">
    <property type="term" value="C:endoplasmic reticulum"/>
    <property type="evidence" value="ECO:0007669"/>
    <property type="project" value="UniProtKB-SubCell"/>
</dbReference>
<comment type="subcellular location">
    <subcellularLocation>
        <location evidence="1">Endoplasmic reticulum</location>
    </subcellularLocation>
    <subcellularLocation>
        <location evidence="2">Lipid droplet</location>
    </subcellularLocation>
</comment>
<keyword evidence="5" id="KW-0551">Lipid droplet</keyword>
<comment type="caution">
    <text evidence="11">The sequence shown here is derived from an EMBL/GenBank/DDBJ whole genome shotgun (WGS) entry which is preliminary data.</text>
</comment>
<accession>A0AA88XW81</accession>
<dbReference type="AlphaFoldDB" id="A0AA88XW81"/>
<dbReference type="Gene3D" id="3.40.50.1820">
    <property type="entry name" value="alpha/beta hydrolase"/>
    <property type="match status" value="1"/>
</dbReference>
<evidence type="ECO:0000256" key="10">
    <source>
        <dbReference type="ARBA" id="ARBA00049527"/>
    </source>
</evidence>
<dbReference type="InterPro" id="IPR019363">
    <property type="entry name" value="LDAH"/>
</dbReference>
<reference evidence="11" key="1">
    <citation type="submission" date="2019-08" db="EMBL/GenBank/DDBJ databases">
        <title>The improved chromosome-level genome for the pearl oyster Pinctada fucata martensii using PacBio sequencing and Hi-C.</title>
        <authorList>
            <person name="Zheng Z."/>
        </authorList>
    </citation>
    <scope>NUCLEOTIDE SEQUENCE</scope>
    <source>
        <strain evidence="11">ZZ-2019</strain>
        <tissue evidence="11">Adductor muscle</tissue>
    </source>
</reference>
<evidence type="ECO:0000256" key="1">
    <source>
        <dbReference type="ARBA" id="ARBA00004240"/>
    </source>
</evidence>
<dbReference type="GO" id="GO:0034389">
    <property type="term" value="P:lipid droplet organization"/>
    <property type="evidence" value="ECO:0007669"/>
    <property type="project" value="UniProtKB-ARBA"/>
</dbReference>
<evidence type="ECO:0000313" key="11">
    <source>
        <dbReference type="EMBL" id="KAK3088386.1"/>
    </source>
</evidence>
<dbReference type="GO" id="GO:0005811">
    <property type="term" value="C:lipid droplet"/>
    <property type="evidence" value="ECO:0007669"/>
    <property type="project" value="UniProtKB-SubCell"/>
</dbReference>
<gene>
    <name evidence="11" type="ORF">FSP39_018531</name>
</gene>
<keyword evidence="12" id="KW-1185">Reference proteome</keyword>
<dbReference type="EMBL" id="VSWD01000011">
    <property type="protein sequence ID" value="KAK3088386.1"/>
    <property type="molecule type" value="Genomic_DNA"/>
</dbReference>